<name>A0AAX6H0W6_IRIPA</name>
<evidence type="ECO:0000256" key="1">
    <source>
        <dbReference type="SAM" id="Coils"/>
    </source>
</evidence>
<evidence type="ECO:0000256" key="2">
    <source>
        <dbReference type="SAM" id="MobiDB-lite"/>
    </source>
</evidence>
<dbReference type="AlphaFoldDB" id="A0AAX6H0W6"/>
<dbReference type="EMBL" id="JANAVB010014398">
    <property type="protein sequence ID" value="KAJ6834463.1"/>
    <property type="molecule type" value="Genomic_DNA"/>
</dbReference>
<reference evidence="4" key="1">
    <citation type="journal article" date="2023" name="GigaByte">
        <title>Genome assembly of the bearded iris, Iris pallida Lam.</title>
        <authorList>
            <person name="Bruccoleri R.E."/>
            <person name="Oakeley E.J."/>
            <person name="Faust A.M.E."/>
            <person name="Altorfer M."/>
            <person name="Dessus-Babus S."/>
            <person name="Burckhardt D."/>
            <person name="Oertli M."/>
            <person name="Naumann U."/>
            <person name="Petersen F."/>
            <person name="Wong J."/>
        </authorList>
    </citation>
    <scope>NUCLEOTIDE SEQUENCE</scope>
    <source>
        <strain evidence="4">GSM-AAB239-AS_SAM_17_03QT</strain>
    </source>
</reference>
<reference evidence="4" key="2">
    <citation type="submission" date="2023-04" db="EMBL/GenBank/DDBJ databases">
        <authorList>
            <person name="Bruccoleri R.E."/>
            <person name="Oakeley E.J."/>
            <person name="Faust A.-M."/>
            <person name="Dessus-Babus S."/>
            <person name="Altorfer M."/>
            <person name="Burckhardt D."/>
            <person name="Oertli M."/>
            <person name="Naumann U."/>
            <person name="Petersen F."/>
            <person name="Wong J."/>
        </authorList>
    </citation>
    <scope>NUCLEOTIDE SEQUENCE</scope>
    <source>
        <strain evidence="4">GSM-AAB239-AS_SAM_17_03QT</strain>
        <tissue evidence="4">Leaf</tissue>
    </source>
</reference>
<keyword evidence="3" id="KW-1133">Transmembrane helix</keyword>
<feature type="compositionally biased region" description="Polar residues" evidence="2">
    <location>
        <begin position="712"/>
        <end position="721"/>
    </location>
</feature>
<evidence type="ECO:0000313" key="4">
    <source>
        <dbReference type="EMBL" id="KAJ6834463.1"/>
    </source>
</evidence>
<proteinExistence type="predicted"/>
<gene>
    <name evidence="4" type="ORF">M6B38_334400</name>
</gene>
<feature type="coiled-coil region" evidence="1">
    <location>
        <begin position="579"/>
        <end position="609"/>
    </location>
</feature>
<accession>A0AAX6H0W6</accession>
<dbReference type="PANTHER" id="PTHR14009">
    <property type="entry name" value="LEUCINE ZIPPER-EF-HAND CONTAINING TRANSMEMBRANE PROTEIN"/>
    <property type="match status" value="1"/>
</dbReference>
<evidence type="ECO:0008006" key="6">
    <source>
        <dbReference type="Google" id="ProtNLM"/>
    </source>
</evidence>
<keyword evidence="3" id="KW-0812">Transmembrane</keyword>
<feature type="compositionally biased region" description="Basic and acidic residues" evidence="2">
    <location>
        <begin position="675"/>
        <end position="687"/>
    </location>
</feature>
<feature type="region of interest" description="Disordered" evidence="2">
    <location>
        <begin position="647"/>
        <end position="687"/>
    </location>
</feature>
<feature type="transmembrane region" description="Helical" evidence="3">
    <location>
        <begin position="842"/>
        <end position="871"/>
    </location>
</feature>
<dbReference type="InterPro" id="IPR044202">
    <property type="entry name" value="LETM1/MDM38-like"/>
</dbReference>
<dbReference type="Proteomes" id="UP001140949">
    <property type="component" value="Unassembled WGS sequence"/>
</dbReference>
<dbReference type="GO" id="GO:0030003">
    <property type="term" value="P:intracellular monoatomic cation homeostasis"/>
    <property type="evidence" value="ECO:0007669"/>
    <property type="project" value="TreeGrafter"/>
</dbReference>
<dbReference type="GO" id="GO:0005743">
    <property type="term" value="C:mitochondrial inner membrane"/>
    <property type="evidence" value="ECO:0007669"/>
    <property type="project" value="InterPro"/>
</dbReference>
<keyword evidence="5" id="KW-1185">Reference proteome</keyword>
<comment type="caution">
    <text evidence="4">The sequence shown here is derived from an EMBL/GenBank/DDBJ whole genome shotgun (WGS) entry which is preliminary data.</text>
</comment>
<protein>
    <recommendedName>
        <fullName evidence="6">LETM1-like protein</fullName>
    </recommendedName>
</protein>
<sequence length="920" mass="103625">MAAAAAASHFLSTRHESRTMDVHLSKRAVRFNFVCNDVVHLNQHLPNRCILKKKCYLRRVSSQYERLSLRFRGLELKEHWPPSRRAGRMVYFTPFASSDDGLAVNGTPQTSPNGDMDEMRVKLSQSLQAENVSSGLVQSIHDAARAIELAILEHSSTSKVSWLPKTWLGVDRNAWIKTLSYQAAVYSLLQAAVEISSRGDGRDTDINLFVQRSLLRQCAPLESIIRDEFSTKQPAADEWFWSHQHPIVVTNFVDIFERDPRFTAATVLCWKGESSGSGTSSDASLLMLALNCLAAVKKLGSAKICCSQFFSIIPDIIGRLMDKLLDFVPIQKAYYSMKDIGLCREFLFHFGPRAATIKYKNDHGAEEREFWIDLVQNQLQRAIDREKIWSRLTTSESIEVLEKDLAIFGFFIALGRSTQSFLSASGVPITGDSIEGVIRYLIGGSVLYYPQLSSISSYQLYVEVVCEELEWFPFYQSNLPDPKQMTENKSKQEGIPHREAISLVLDVCSYWMTSFIKHSTLLENPSNIKAKRFLSRGHSKLTECMEEFGVPNRDGRVKDIIKDKRNQGSETYLSFSTELNSFDKALASVEEALIRLEDLLEELHLSNSNSGKEHLKAACSDLERIRKLKKEAEFLEASFRVKATSLEQVDTDEQSESSTSERRQFANQIAGKASNESKTDKCPEERMVSEPRGFWSFLVKNSTKKTGPGPSTVDQNVTSVSMEDKDSELNEIRRFERLRHELIELEKKVQRSTDDAQTVEEPEIEGTDKIAPVTGNHMIVHTDKKDDAISNSIKKIKEASSDVWQGTQLLAIDVAAAMVLLRRTLTGDELTEKEKKALRRTLTDLASVVPIGFLMLLPVTAVGHAAMLAAIQRYAPSMIPSTYAPERLDLLRQLEKVKEVETTEIISDETMEPTVSSTPD</sequence>
<organism evidence="4 5">
    <name type="scientific">Iris pallida</name>
    <name type="common">Sweet iris</name>
    <dbReference type="NCBI Taxonomy" id="29817"/>
    <lineage>
        <taxon>Eukaryota</taxon>
        <taxon>Viridiplantae</taxon>
        <taxon>Streptophyta</taxon>
        <taxon>Embryophyta</taxon>
        <taxon>Tracheophyta</taxon>
        <taxon>Spermatophyta</taxon>
        <taxon>Magnoliopsida</taxon>
        <taxon>Liliopsida</taxon>
        <taxon>Asparagales</taxon>
        <taxon>Iridaceae</taxon>
        <taxon>Iridoideae</taxon>
        <taxon>Irideae</taxon>
        <taxon>Iris</taxon>
    </lineage>
</organism>
<keyword evidence="3" id="KW-0472">Membrane</keyword>
<evidence type="ECO:0000313" key="5">
    <source>
        <dbReference type="Proteomes" id="UP001140949"/>
    </source>
</evidence>
<keyword evidence="1" id="KW-0175">Coiled coil</keyword>
<feature type="region of interest" description="Disordered" evidence="2">
    <location>
        <begin position="701"/>
        <end position="725"/>
    </location>
</feature>
<evidence type="ECO:0000256" key="3">
    <source>
        <dbReference type="SAM" id="Phobius"/>
    </source>
</evidence>
<dbReference type="PANTHER" id="PTHR14009:SF9">
    <property type="entry name" value="LETM1-LIKE PROTEIN"/>
    <property type="match status" value="1"/>
</dbReference>